<feature type="chain" id="PRO_5040823919" description="Guanidinobutyrase" evidence="6">
    <location>
        <begin position="16"/>
        <end position="376"/>
    </location>
</feature>
<dbReference type="PANTHER" id="PTHR11358">
    <property type="entry name" value="ARGINASE/AGMATINASE"/>
    <property type="match status" value="1"/>
</dbReference>
<feature type="signal peptide" evidence="6">
    <location>
        <begin position="1"/>
        <end position="15"/>
    </location>
</feature>
<evidence type="ECO:0000256" key="6">
    <source>
        <dbReference type="SAM" id="SignalP"/>
    </source>
</evidence>
<sequence length="376" mass="42109">MKLLILLSVITIAFANIDLQSKWGDLWPFQGIATFAHLQHFPCLINNKEKFDIGLIGVPFDTAVSYRPGARFGPRAIRDASQRQTSLRGFNHRALFNPYKSWAKIIDCGDIPVSPMDNSLAFKQMDEAFEELYSKPSLDNENLPPRFVALGGDHSILLPHIRALHKIYGPLNILHFDAHLDTWSPDKYPSYWSSEQSELSHGSMLWKAYEEGLTTKNNVHAGIRTKLAGLEDFIDDDLQSWFRIESDDIWIKDKGADWVIETILKKIPKDTPTYISVDIDVLDPGNAPGTGTIESGGWLPRELIHVLRGIEDLTIVGSDVVEVAPSYDHAEITATNGAQVAFELLTSMVKKGQLDTKLIKNTNTNTNKATNVKDEL</sequence>
<evidence type="ECO:0000256" key="3">
    <source>
        <dbReference type="ARBA" id="ARBA00022801"/>
    </source>
</evidence>
<keyword evidence="6" id="KW-0732">Signal</keyword>
<dbReference type="GO" id="GO:0046872">
    <property type="term" value="F:metal ion binding"/>
    <property type="evidence" value="ECO:0007669"/>
    <property type="project" value="UniProtKB-KW"/>
</dbReference>
<dbReference type="PRINTS" id="PR00116">
    <property type="entry name" value="ARGINASE"/>
</dbReference>
<dbReference type="InterPro" id="IPR023696">
    <property type="entry name" value="Ureohydrolase_dom_sf"/>
</dbReference>
<dbReference type="GO" id="GO:0008783">
    <property type="term" value="F:agmatinase activity"/>
    <property type="evidence" value="ECO:0007669"/>
    <property type="project" value="TreeGrafter"/>
</dbReference>
<evidence type="ECO:0008006" key="9">
    <source>
        <dbReference type="Google" id="ProtNLM"/>
    </source>
</evidence>
<evidence type="ECO:0000256" key="1">
    <source>
        <dbReference type="ARBA" id="ARBA00009227"/>
    </source>
</evidence>
<dbReference type="InterPro" id="IPR020855">
    <property type="entry name" value="Ureohydrolase_Mn_BS"/>
</dbReference>
<proteinExistence type="inferred from homology"/>
<evidence type="ECO:0000313" key="7">
    <source>
        <dbReference type="EMBL" id="CAI5760640.1"/>
    </source>
</evidence>
<organism evidence="7 8">
    <name type="scientific">Candida verbasci</name>
    <dbReference type="NCBI Taxonomy" id="1227364"/>
    <lineage>
        <taxon>Eukaryota</taxon>
        <taxon>Fungi</taxon>
        <taxon>Dikarya</taxon>
        <taxon>Ascomycota</taxon>
        <taxon>Saccharomycotina</taxon>
        <taxon>Pichiomycetes</taxon>
        <taxon>Debaryomycetaceae</taxon>
        <taxon>Candida/Lodderomyces clade</taxon>
        <taxon>Candida</taxon>
    </lineage>
</organism>
<dbReference type="PROSITE" id="PS01053">
    <property type="entry name" value="ARGINASE_1"/>
    <property type="match status" value="1"/>
</dbReference>
<keyword evidence="2 4" id="KW-0479">Metal-binding</keyword>
<dbReference type="Pfam" id="PF00491">
    <property type="entry name" value="Arginase"/>
    <property type="match status" value="1"/>
</dbReference>
<feature type="binding site" evidence="4">
    <location>
        <position position="278"/>
    </location>
    <ligand>
        <name>Mn(2+)</name>
        <dbReference type="ChEBI" id="CHEBI:29035"/>
        <label>1</label>
    </ligand>
</feature>
<dbReference type="Gene3D" id="3.40.800.10">
    <property type="entry name" value="Ureohydrolase domain"/>
    <property type="match status" value="1"/>
</dbReference>
<feature type="binding site" evidence="4">
    <location>
        <position position="181"/>
    </location>
    <ligand>
        <name>Mn(2+)</name>
        <dbReference type="ChEBI" id="CHEBI:29035"/>
        <label>1</label>
    </ligand>
</feature>
<dbReference type="EMBL" id="CANTUO010000007">
    <property type="protein sequence ID" value="CAI5760640.1"/>
    <property type="molecule type" value="Genomic_DNA"/>
</dbReference>
<evidence type="ECO:0000313" key="8">
    <source>
        <dbReference type="Proteomes" id="UP001152885"/>
    </source>
</evidence>
<comment type="caution">
    <text evidence="7">The sequence shown here is derived from an EMBL/GenBank/DDBJ whole genome shotgun (WGS) entry which is preliminary data.</text>
</comment>
<dbReference type="GO" id="GO:0033389">
    <property type="term" value="P:putrescine biosynthetic process from arginine, via agmatine"/>
    <property type="evidence" value="ECO:0007669"/>
    <property type="project" value="TreeGrafter"/>
</dbReference>
<evidence type="ECO:0000256" key="2">
    <source>
        <dbReference type="ARBA" id="ARBA00022723"/>
    </source>
</evidence>
<comment type="cofactor">
    <cofactor evidence="4">
        <name>Mn(2+)</name>
        <dbReference type="ChEBI" id="CHEBI:29035"/>
    </cofactor>
    <text evidence="4">Binds 2 manganese ions per subunit.</text>
</comment>
<dbReference type="CDD" id="cd11592">
    <property type="entry name" value="Agmatinase_PAH"/>
    <property type="match status" value="1"/>
</dbReference>
<dbReference type="AlphaFoldDB" id="A0A9W4XCK5"/>
<dbReference type="PIRSF" id="PIRSF036979">
    <property type="entry name" value="Arginase"/>
    <property type="match status" value="1"/>
</dbReference>
<gene>
    <name evidence="7" type="ORF">CANVERA_P5148</name>
</gene>
<keyword evidence="4" id="KW-0464">Manganese</keyword>
<dbReference type="Proteomes" id="UP001152885">
    <property type="component" value="Unassembled WGS sequence"/>
</dbReference>
<dbReference type="OrthoDB" id="288726at2759"/>
<reference evidence="7" key="1">
    <citation type="submission" date="2022-12" db="EMBL/GenBank/DDBJ databases">
        <authorList>
            <person name="Brejova B."/>
        </authorList>
    </citation>
    <scope>NUCLEOTIDE SEQUENCE</scope>
</reference>
<dbReference type="InterPro" id="IPR005925">
    <property type="entry name" value="Agmatinase-rel"/>
</dbReference>
<feature type="binding site" evidence="4">
    <location>
        <position position="154"/>
    </location>
    <ligand>
        <name>Mn(2+)</name>
        <dbReference type="ChEBI" id="CHEBI:29035"/>
        <label>1</label>
    </ligand>
</feature>
<comment type="similarity">
    <text evidence="1">Belongs to the arginase family. Agmatinase subfamily.</text>
</comment>
<dbReference type="NCBIfam" id="TIGR01230">
    <property type="entry name" value="agmatinase"/>
    <property type="match status" value="1"/>
</dbReference>
<evidence type="ECO:0000256" key="5">
    <source>
        <dbReference type="RuleBase" id="RU003684"/>
    </source>
</evidence>
<feature type="binding site" evidence="4">
    <location>
        <position position="179"/>
    </location>
    <ligand>
        <name>Mn(2+)</name>
        <dbReference type="ChEBI" id="CHEBI:29035"/>
        <label>1</label>
    </ligand>
</feature>
<evidence type="ECO:0000256" key="4">
    <source>
        <dbReference type="PIRSR" id="PIRSR036979-1"/>
    </source>
</evidence>
<protein>
    <recommendedName>
        <fullName evidence="9">Guanidinobutyrase</fullName>
    </recommendedName>
</protein>
<keyword evidence="8" id="KW-1185">Reference proteome</keyword>
<dbReference type="SUPFAM" id="SSF52768">
    <property type="entry name" value="Arginase/deacetylase"/>
    <property type="match status" value="1"/>
</dbReference>
<dbReference type="InterPro" id="IPR006035">
    <property type="entry name" value="Ureohydrolase"/>
</dbReference>
<name>A0A9W4XCK5_9ASCO</name>
<accession>A0A9W4XCK5</accession>
<dbReference type="FunFam" id="3.40.800.10:FF:000014">
    <property type="entry name" value="Arginase family protein"/>
    <property type="match status" value="1"/>
</dbReference>
<feature type="binding site" evidence="4">
    <location>
        <position position="177"/>
    </location>
    <ligand>
        <name>Mn(2+)</name>
        <dbReference type="ChEBI" id="CHEBI:29035"/>
        <label>1</label>
    </ligand>
</feature>
<feature type="binding site" evidence="4">
    <location>
        <position position="280"/>
    </location>
    <ligand>
        <name>Mn(2+)</name>
        <dbReference type="ChEBI" id="CHEBI:29035"/>
        <label>1</label>
    </ligand>
</feature>
<dbReference type="PROSITE" id="PS51409">
    <property type="entry name" value="ARGINASE_2"/>
    <property type="match status" value="1"/>
</dbReference>
<keyword evidence="3 5" id="KW-0378">Hydrolase</keyword>
<dbReference type="PANTHER" id="PTHR11358:SF26">
    <property type="entry name" value="GUANIDINO ACID HYDROLASE, MITOCHONDRIAL"/>
    <property type="match status" value="1"/>
</dbReference>